<dbReference type="EMBL" id="CAMXCT020003779">
    <property type="protein sequence ID" value="CAL1159587.1"/>
    <property type="molecule type" value="Genomic_DNA"/>
</dbReference>
<dbReference type="SUPFAM" id="SSF53850">
    <property type="entry name" value="Periplasmic binding protein-like II"/>
    <property type="match status" value="1"/>
</dbReference>
<keyword evidence="1" id="KW-0732">Signal</keyword>
<dbReference type="EMBL" id="CAMXCT030003779">
    <property type="protein sequence ID" value="CAL4793524.1"/>
    <property type="molecule type" value="Genomic_DNA"/>
</dbReference>
<feature type="signal peptide" evidence="1">
    <location>
        <begin position="1"/>
        <end position="18"/>
    </location>
</feature>
<evidence type="ECO:0000313" key="4">
    <source>
        <dbReference type="EMBL" id="CAL4793524.1"/>
    </source>
</evidence>
<dbReference type="EMBL" id="CAMXCT010003779">
    <property type="protein sequence ID" value="CAI4006212.1"/>
    <property type="molecule type" value="Genomic_DNA"/>
</dbReference>
<evidence type="ECO:0000313" key="5">
    <source>
        <dbReference type="Proteomes" id="UP001152797"/>
    </source>
</evidence>
<dbReference type="Proteomes" id="UP001152797">
    <property type="component" value="Unassembled WGS sequence"/>
</dbReference>
<evidence type="ECO:0000313" key="2">
    <source>
        <dbReference type="EMBL" id="CAI4006212.1"/>
    </source>
</evidence>
<name>A0A9P1DB23_9DINO</name>
<evidence type="ECO:0000256" key="1">
    <source>
        <dbReference type="SAM" id="SignalP"/>
    </source>
</evidence>
<reference evidence="2" key="1">
    <citation type="submission" date="2022-10" db="EMBL/GenBank/DDBJ databases">
        <authorList>
            <person name="Chen Y."/>
            <person name="Dougan E. K."/>
            <person name="Chan C."/>
            <person name="Rhodes N."/>
            <person name="Thang M."/>
        </authorList>
    </citation>
    <scope>NUCLEOTIDE SEQUENCE</scope>
</reference>
<sequence>MSFIKAMLVFQGLGMARGAHHVCNGPKEPLIPGIMPGASKPKIILAQDIDWPRYAYLGVPPESDFEVAGIGHDIAMGLETVCNLSMTVVEMKWSKCWGNAIIGKGLEHGEVHGCMTYTHTYGARNRFMEFSRPILKDNKPAGLLVRLQNGVPVINGANNLNGLKVVDVVGWAPTADTLALAENKCTKERFTGFTMVQPTVTTANANNDALATLLNGDADAMWVYADQAKNYQCSEGVTANWDCDLWAGFGTTFAYIQTGLFGHAMAGTTLSMSKKGSGLSEILNPCIDKFILTKDYYDICVKHGFDGSCFENEHFPATQATELVWEKPTDQLTTTCADGYCPCPSV</sequence>
<keyword evidence="5" id="KW-1185">Reference proteome</keyword>
<accession>A0A9P1DB23</accession>
<dbReference type="AlphaFoldDB" id="A0A9P1DB23"/>
<dbReference type="OrthoDB" id="434016at2759"/>
<organism evidence="2">
    <name type="scientific">Cladocopium goreaui</name>
    <dbReference type="NCBI Taxonomy" id="2562237"/>
    <lineage>
        <taxon>Eukaryota</taxon>
        <taxon>Sar</taxon>
        <taxon>Alveolata</taxon>
        <taxon>Dinophyceae</taxon>
        <taxon>Suessiales</taxon>
        <taxon>Symbiodiniaceae</taxon>
        <taxon>Cladocopium</taxon>
    </lineage>
</organism>
<feature type="chain" id="PRO_5043271321" evidence="1">
    <location>
        <begin position="19"/>
        <end position="346"/>
    </location>
</feature>
<gene>
    <name evidence="2" type="ORF">C1SCF055_LOCUS31870</name>
</gene>
<evidence type="ECO:0000313" key="3">
    <source>
        <dbReference type="EMBL" id="CAL1159587.1"/>
    </source>
</evidence>
<proteinExistence type="predicted"/>
<reference evidence="3" key="2">
    <citation type="submission" date="2024-04" db="EMBL/GenBank/DDBJ databases">
        <authorList>
            <person name="Chen Y."/>
            <person name="Shah S."/>
            <person name="Dougan E. K."/>
            <person name="Thang M."/>
            <person name="Chan C."/>
        </authorList>
    </citation>
    <scope>NUCLEOTIDE SEQUENCE [LARGE SCALE GENOMIC DNA]</scope>
</reference>
<comment type="caution">
    <text evidence="2">The sequence shown here is derived from an EMBL/GenBank/DDBJ whole genome shotgun (WGS) entry which is preliminary data.</text>
</comment>
<dbReference type="Gene3D" id="3.40.190.10">
    <property type="entry name" value="Periplasmic binding protein-like II"/>
    <property type="match status" value="2"/>
</dbReference>
<protein>
    <submittedName>
        <fullName evidence="4">Solute-binding protein family 3/N-terminal domain-containing protein</fullName>
    </submittedName>
</protein>